<dbReference type="InterPro" id="IPR005119">
    <property type="entry name" value="LysR_subst-bd"/>
</dbReference>
<keyword evidence="3" id="KW-0238">DNA-binding</keyword>
<reference evidence="6" key="2">
    <citation type="submission" date="2023-01" db="EMBL/GenBank/DDBJ databases">
        <title>Draft genome sequence of Devosia yakushimensis strain NBRC 103855.</title>
        <authorList>
            <person name="Sun Q."/>
            <person name="Mori K."/>
        </authorList>
    </citation>
    <scope>NUCLEOTIDE SEQUENCE</scope>
    <source>
        <strain evidence="6">NBRC 103855</strain>
    </source>
</reference>
<evidence type="ECO:0000259" key="5">
    <source>
        <dbReference type="PROSITE" id="PS50931"/>
    </source>
</evidence>
<dbReference type="PANTHER" id="PTHR30579">
    <property type="entry name" value="TRANSCRIPTIONAL REGULATOR"/>
    <property type="match status" value="1"/>
</dbReference>
<organism evidence="6 7">
    <name type="scientific">Devosia yakushimensis</name>
    <dbReference type="NCBI Taxonomy" id="470028"/>
    <lineage>
        <taxon>Bacteria</taxon>
        <taxon>Pseudomonadati</taxon>
        <taxon>Pseudomonadota</taxon>
        <taxon>Alphaproteobacteria</taxon>
        <taxon>Hyphomicrobiales</taxon>
        <taxon>Devosiaceae</taxon>
        <taxon>Devosia</taxon>
    </lineage>
</organism>
<dbReference type="Gene3D" id="3.40.190.290">
    <property type="match status" value="1"/>
</dbReference>
<evidence type="ECO:0000313" key="7">
    <source>
        <dbReference type="Proteomes" id="UP001161406"/>
    </source>
</evidence>
<evidence type="ECO:0000256" key="2">
    <source>
        <dbReference type="ARBA" id="ARBA00023015"/>
    </source>
</evidence>
<dbReference type="InterPro" id="IPR050176">
    <property type="entry name" value="LTTR"/>
</dbReference>
<dbReference type="SUPFAM" id="SSF46785">
    <property type="entry name" value="Winged helix' DNA-binding domain"/>
    <property type="match status" value="1"/>
</dbReference>
<feature type="domain" description="HTH lysR-type" evidence="5">
    <location>
        <begin position="2"/>
        <end position="58"/>
    </location>
</feature>
<comment type="similarity">
    <text evidence="1">Belongs to the LysR transcriptional regulatory family.</text>
</comment>
<dbReference type="SUPFAM" id="SSF53850">
    <property type="entry name" value="Periplasmic binding protein-like II"/>
    <property type="match status" value="1"/>
</dbReference>
<dbReference type="InterPro" id="IPR017685">
    <property type="entry name" value="ArgP"/>
</dbReference>
<protein>
    <submittedName>
        <fullName evidence="6">LysR family transcriptional regulator</fullName>
    </submittedName>
</protein>
<proteinExistence type="inferred from homology"/>
<dbReference type="EMBL" id="BSNG01000003">
    <property type="protein sequence ID" value="GLQ12121.1"/>
    <property type="molecule type" value="Genomic_DNA"/>
</dbReference>
<evidence type="ECO:0000256" key="4">
    <source>
        <dbReference type="ARBA" id="ARBA00023163"/>
    </source>
</evidence>
<name>A0ABQ5UJG9_9HYPH</name>
<dbReference type="PRINTS" id="PR00039">
    <property type="entry name" value="HTHLYSR"/>
</dbReference>
<evidence type="ECO:0000256" key="3">
    <source>
        <dbReference type="ARBA" id="ARBA00023125"/>
    </source>
</evidence>
<dbReference type="InterPro" id="IPR036388">
    <property type="entry name" value="WH-like_DNA-bd_sf"/>
</dbReference>
<keyword evidence="7" id="KW-1185">Reference proteome</keyword>
<dbReference type="NCBIfam" id="TIGR03298">
    <property type="entry name" value="argP"/>
    <property type="match status" value="1"/>
</dbReference>
<evidence type="ECO:0000256" key="1">
    <source>
        <dbReference type="ARBA" id="ARBA00009437"/>
    </source>
</evidence>
<dbReference type="Proteomes" id="UP001161406">
    <property type="component" value="Unassembled WGS sequence"/>
</dbReference>
<dbReference type="PANTHER" id="PTHR30579:SF2">
    <property type="entry name" value="HTH-TYPE TRANSCRIPTIONAL REGULATOR ARGP"/>
    <property type="match status" value="1"/>
</dbReference>
<evidence type="ECO:0000313" key="6">
    <source>
        <dbReference type="EMBL" id="GLQ12121.1"/>
    </source>
</evidence>
<dbReference type="NCBIfam" id="NF009888">
    <property type="entry name" value="PRK13348.1"/>
    <property type="match status" value="1"/>
</dbReference>
<dbReference type="Pfam" id="PF03466">
    <property type="entry name" value="LysR_substrate"/>
    <property type="match status" value="1"/>
</dbReference>
<reference evidence="6" key="1">
    <citation type="journal article" date="2014" name="Int. J. Syst. Evol. Microbiol.">
        <title>Complete genome of a new Firmicutes species belonging to the dominant human colonic microbiota ('Ruminococcus bicirculans') reveals two chromosomes and a selective capacity to utilize plant glucans.</title>
        <authorList>
            <consortium name="NISC Comparative Sequencing Program"/>
            <person name="Wegmann U."/>
            <person name="Louis P."/>
            <person name="Goesmann A."/>
            <person name="Henrissat B."/>
            <person name="Duncan S.H."/>
            <person name="Flint H.J."/>
        </authorList>
    </citation>
    <scope>NUCLEOTIDE SEQUENCE</scope>
    <source>
        <strain evidence="6">NBRC 103855</strain>
    </source>
</reference>
<dbReference type="NCBIfam" id="NF002964">
    <property type="entry name" value="PRK03635.1"/>
    <property type="match status" value="1"/>
</dbReference>
<dbReference type="RefSeq" id="WP_284393924.1">
    <property type="nucleotide sequence ID" value="NZ_BSNG01000003.1"/>
</dbReference>
<keyword evidence="4" id="KW-0804">Transcription</keyword>
<dbReference type="Gene3D" id="1.10.10.10">
    <property type="entry name" value="Winged helix-like DNA-binding domain superfamily/Winged helix DNA-binding domain"/>
    <property type="match status" value="1"/>
</dbReference>
<gene>
    <name evidence="6" type="ORF">GCM10007913_40530</name>
</gene>
<accession>A0ABQ5UJG9</accession>
<comment type="caution">
    <text evidence="6">The sequence shown here is derived from an EMBL/GenBank/DDBJ whole genome shotgun (WGS) entry which is preliminary data.</text>
</comment>
<dbReference type="InterPro" id="IPR000847">
    <property type="entry name" value="LysR_HTH_N"/>
</dbReference>
<keyword evidence="2" id="KW-0805">Transcription regulation</keyword>
<dbReference type="InterPro" id="IPR036390">
    <property type="entry name" value="WH_DNA-bd_sf"/>
</dbReference>
<dbReference type="Pfam" id="PF00126">
    <property type="entry name" value="HTH_1"/>
    <property type="match status" value="1"/>
</dbReference>
<sequence length="298" mass="32260">MIDYPAALAVAAVVRTGSFENAAKALHVTPSAVSQRVKHLEERLGVALIERGNPCIATEKGARLCRHMELVGALENSLLDYLPELGERGTTPVTLDIAVNSDSLGTWFLSAAADLARSSNILLNIAVDDQDHTVDWLRRGRVVAAVTSRSEPVTGCRATPLGKLQYRATASPAFLRHYLPNGASAVDMAKAPALTFNQKDSMQQDWLQTFLGITETVPTHWLPSTQGFVDACLLGLGWCLNPTALVQEHLASGRLVELVPDATVDVALHWQVSRMAAHQFPQLDRSIVSAARATLLRD</sequence>
<dbReference type="PROSITE" id="PS50931">
    <property type="entry name" value="HTH_LYSR"/>
    <property type="match status" value="1"/>
</dbReference>